<feature type="transmembrane region" description="Helical" evidence="2">
    <location>
        <begin position="342"/>
        <end position="361"/>
    </location>
</feature>
<dbReference type="EMBL" id="JAPEVA010000001">
    <property type="protein sequence ID" value="KAJ4413218.1"/>
    <property type="molecule type" value="Genomic_DNA"/>
</dbReference>
<dbReference type="InterPro" id="IPR056146">
    <property type="entry name" value="DUF7729"/>
</dbReference>
<keyword evidence="2" id="KW-0812">Transmembrane</keyword>
<dbReference type="Proteomes" id="UP001140510">
    <property type="component" value="Unassembled WGS sequence"/>
</dbReference>
<evidence type="ECO:0000313" key="5">
    <source>
        <dbReference type="Proteomes" id="UP001140510"/>
    </source>
</evidence>
<evidence type="ECO:0000259" key="3">
    <source>
        <dbReference type="Pfam" id="PF24855"/>
    </source>
</evidence>
<sequence length="362" mass="38962">MHRAPLSHHPVQKRKNENRLRRGIFSLYTGRTSPSALLSVLVVLLSWSSLLGAVTAAEPHGDRLSIVNPDLLWEGSTLRLDTRPPPIIPLLMPPVLADEDATRTLSAPPSKRSLATAASGSSSDFNVPKPFDTGLSNNFTASCATYLSKLLKSDAFNNCHPFSLLLQTSSGFFDASKSFFKITQTLDATCSVNETQCTATLNGFARELVADNACKTDYNNDNPIVLQAYNGLVAYKPSYQASCLRDDDGNYCFANAVSNSSSTTDSYPFYLPIGQELPGGSRPTCNSCLQDTMAIYANFANNATQPLSKTYTSAAQQLSISCGSKFVNITAAPLKGAAAPTASASFTPTLALIIMFVLYFFQ</sequence>
<keyword evidence="5" id="KW-1185">Reference proteome</keyword>
<reference evidence="4" key="1">
    <citation type="submission" date="2022-10" db="EMBL/GenBank/DDBJ databases">
        <title>Tapping the CABI collections for fungal endophytes: first genome assemblies for Collariella, Neodidymelliopsis, Ascochyta clinopodiicola, Didymella pomorum, Didymosphaeria variabile, Neocosmospora piperis and Neocucurbitaria cava.</title>
        <authorList>
            <person name="Hill R."/>
        </authorList>
    </citation>
    <scope>NUCLEOTIDE SEQUENCE</scope>
    <source>
        <strain evidence="4">IMI 355091</strain>
    </source>
</reference>
<dbReference type="PANTHER" id="PTHR39460:SF1">
    <property type="entry name" value="C6 TRANSCRIPTION FACTOR"/>
    <property type="match status" value="1"/>
</dbReference>
<evidence type="ECO:0000256" key="2">
    <source>
        <dbReference type="SAM" id="Phobius"/>
    </source>
</evidence>
<gene>
    <name evidence="4" type="ORF">N0V91_000192</name>
</gene>
<comment type="caution">
    <text evidence="4">The sequence shown here is derived from an EMBL/GenBank/DDBJ whole genome shotgun (WGS) entry which is preliminary data.</text>
</comment>
<evidence type="ECO:0000313" key="4">
    <source>
        <dbReference type="EMBL" id="KAJ4413218.1"/>
    </source>
</evidence>
<feature type="region of interest" description="Disordered" evidence="1">
    <location>
        <begin position="102"/>
        <end position="123"/>
    </location>
</feature>
<proteinExistence type="predicted"/>
<keyword evidence="2" id="KW-0472">Membrane</keyword>
<dbReference type="AlphaFoldDB" id="A0A9W9DD13"/>
<organism evidence="4 5">
    <name type="scientific">Didymella pomorum</name>
    <dbReference type="NCBI Taxonomy" id="749634"/>
    <lineage>
        <taxon>Eukaryota</taxon>
        <taxon>Fungi</taxon>
        <taxon>Dikarya</taxon>
        <taxon>Ascomycota</taxon>
        <taxon>Pezizomycotina</taxon>
        <taxon>Dothideomycetes</taxon>
        <taxon>Pleosporomycetidae</taxon>
        <taxon>Pleosporales</taxon>
        <taxon>Pleosporineae</taxon>
        <taxon>Didymellaceae</taxon>
        <taxon>Didymella</taxon>
    </lineage>
</organism>
<dbReference type="Pfam" id="PF24855">
    <property type="entry name" value="DUF7729"/>
    <property type="match status" value="1"/>
</dbReference>
<accession>A0A9W9DD13</accession>
<keyword evidence="2" id="KW-1133">Transmembrane helix</keyword>
<dbReference type="PANTHER" id="PTHR39460">
    <property type="entry name" value="EXPRESSED PROTEIN"/>
    <property type="match status" value="1"/>
</dbReference>
<name>A0A9W9DD13_9PLEO</name>
<evidence type="ECO:0000256" key="1">
    <source>
        <dbReference type="SAM" id="MobiDB-lite"/>
    </source>
</evidence>
<protein>
    <recommendedName>
        <fullName evidence="3">DUF7729 domain-containing protein</fullName>
    </recommendedName>
</protein>
<feature type="domain" description="DUF7729" evidence="3">
    <location>
        <begin position="127"/>
        <end position="330"/>
    </location>
</feature>
<dbReference type="OrthoDB" id="2564812at2759"/>